<dbReference type="Proteomes" id="UP001218218">
    <property type="component" value="Unassembled WGS sequence"/>
</dbReference>
<accession>A0AAD6Z605</accession>
<sequence>MSEHPRPSQAGRQFRIWGQNLNKSLDAQIDLLNHLSPNYFDLALLQEPCCDFRGLSRATRGFVSVYPPAHSRDPRASRSMILVNTRLPTASWRVVSILSPDITAIDFFGEAFGTIRIINIYNDCKNNASL</sequence>
<keyword evidence="2" id="KW-1185">Reference proteome</keyword>
<evidence type="ECO:0008006" key="3">
    <source>
        <dbReference type="Google" id="ProtNLM"/>
    </source>
</evidence>
<dbReference type="Gene3D" id="3.60.10.10">
    <property type="entry name" value="Endonuclease/exonuclease/phosphatase"/>
    <property type="match status" value="1"/>
</dbReference>
<comment type="caution">
    <text evidence="1">The sequence shown here is derived from an EMBL/GenBank/DDBJ whole genome shotgun (WGS) entry which is preliminary data.</text>
</comment>
<proteinExistence type="predicted"/>
<protein>
    <recommendedName>
        <fullName evidence="3">Endonuclease/exonuclease/phosphatase domain-containing protein</fullName>
    </recommendedName>
</protein>
<name>A0AAD6Z605_9AGAR</name>
<dbReference type="AlphaFoldDB" id="A0AAD6Z605"/>
<feature type="non-terminal residue" evidence="1">
    <location>
        <position position="130"/>
    </location>
</feature>
<dbReference type="EMBL" id="JARIHO010000082">
    <property type="protein sequence ID" value="KAJ7309366.1"/>
    <property type="molecule type" value="Genomic_DNA"/>
</dbReference>
<evidence type="ECO:0000313" key="1">
    <source>
        <dbReference type="EMBL" id="KAJ7309366.1"/>
    </source>
</evidence>
<dbReference type="InterPro" id="IPR036691">
    <property type="entry name" value="Endo/exonu/phosph_ase_sf"/>
</dbReference>
<gene>
    <name evidence="1" type="ORF">DFH08DRAFT_719305</name>
</gene>
<organism evidence="1 2">
    <name type="scientific">Mycena albidolilacea</name>
    <dbReference type="NCBI Taxonomy" id="1033008"/>
    <lineage>
        <taxon>Eukaryota</taxon>
        <taxon>Fungi</taxon>
        <taxon>Dikarya</taxon>
        <taxon>Basidiomycota</taxon>
        <taxon>Agaricomycotina</taxon>
        <taxon>Agaricomycetes</taxon>
        <taxon>Agaricomycetidae</taxon>
        <taxon>Agaricales</taxon>
        <taxon>Marasmiineae</taxon>
        <taxon>Mycenaceae</taxon>
        <taxon>Mycena</taxon>
    </lineage>
</organism>
<evidence type="ECO:0000313" key="2">
    <source>
        <dbReference type="Proteomes" id="UP001218218"/>
    </source>
</evidence>
<reference evidence="1" key="1">
    <citation type="submission" date="2023-03" db="EMBL/GenBank/DDBJ databases">
        <title>Massive genome expansion in bonnet fungi (Mycena s.s.) driven by repeated elements and novel gene families across ecological guilds.</title>
        <authorList>
            <consortium name="Lawrence Berkeley National Laboratory"/>
            <person name="Harder C.B."/>
            <person name="Miyauchi S."/>
            <person name="Viragh M."/>
            <person name="Kuo A."/>
            <person name="Thoen E."/>
            <person name="Andreopoulos B."/>
            <person name="Lu D."/>
            <person name="Skrede I."/>
            <person name="Drula E."/>
            <person name="Henrissat B."/>
            <person name="Morin E."/>
            <person name="Kohler A."/>
            <person name="Barry K."/>
            <person name="LaButti K."/>
            <person name="Morin E."/>
            <person name="Salamov A."/>
            <person name="Lipzen A."/>
            <person name="Mereny Z."/>
            <person name="Hegedus B."/>
            <person name="Baldrian P."/>
            <person name="Stursova M."/>
            <person name="Weitz H."/>
            <person name="Taylor A."/>
            <person name="Grigoriev I.V."/>
            <person name="Nagy L.G."/>
            <person name="Martin F."/>
            <person name="Kauserud H."/>
        </authorList>
    </citation>
    <scope>NUCLEOTIDE SEQUENCE</scope>
    <source>
        <strain evidence="1">CBHHK002</strain>
    </source>
</reference>
<dbReference type="SUPFAM" id="SSF56219">
    <property type="entry name" value="DNase I-like"/>
    <property type="match status" value="1"/>
</dbReference>